<gene>
    <name evidence="1" type="ORF">TSAR_002844</name>
</gene>
<comment type="caution">
    <text evidence="1">The sequence shown here is derived from an EMBL/GenBank/DDBJ whole genome shotgun (WGS) entry which is preliminary data.</text>
</comment>
<evidence type="ECO:0000313" key="1">
    <source>
        <dbReference type="EMBL" id="OXU22434.1"/>
    </source>
</evidence>
<organism evidence="1 2">
    <name type="scientific">Trichomalopsis sarcophagae</name>
    <dbReference type="NCBI Taxonomy" id="543379"/>
    <lineage>
        <taxon>Eukaryota</taxon>
        <taxon>Metazoa</taxon>
        <taxon>Ecdysozoa</taxon>
        <taxon>Arthropoda</taxon>
        <taxon>Hexapoda</taxon>
        <taxon>Insecta</taxon>
        <taxon>Pterygota</taxon>
        <taxon>Neoptera</taxon>
        <taxon>Endopterygota</taxon>
        <taxon>Hymenoptera</taxon>
        <taxon>Apocrita</taxon>
        <taxon>Proctotrupomorpha</taxon>
        <taxon>Chalcidoidea</taxon>
        <taxon>Pteromalidae</taxon>
        <taxon>Pteromalinae</taxon>
        <taxon>Trichomalopsis</taxon>
    </lineage>
</organism>
<protein>
    <submittedName>
        <fullName evidence="1">Uncharacterized protein</fullName>
    </submittedName>
</protein>
<accession>A0A232EVR5</accession>
<dbReference type="Proteomes" id="UP000215335">
    <property type="component" value="Unassembled WGS sequence"/>
</dbReference>
<proteinExistence type="predicted"/>
<dbReference type="AlphaFoldDB" id="A0A232EVR5"/>
<dbReference type="EMBL" id="NNAY01001964">
    <property type="protein sequence ID" value="OXU22434.1"/>
    <property type="molecule type" value="Genomic_DNA"/>
</dbReference>
<feature type="non-terminal residue" evidence="1">
    <location>
        <position position="1"/>
    </location>
</feature>
<sequence>GPPHPLNRYTTNGNLRDHLLPTCEKTRAFMTPKKLQDLVVGTIFARKYVKYFGLDQIDRLLFILAEDLSTAAIQLASVQR</sequence>
<reference evidence="1 2" key="1">
    <citation type="journal article" date="2017" name="Curr. Biol.">
        <title>The Evolution of Venom by Co-option of Single-Copy Genes.</title>
        <authorList>
            <person name="Martinson E.O."/>
            <person name="Mrinalini"/>
            <person name="Kelkar Y.D."/>
            <person name="Chang C.H."/>
            <person name="Werren J.H."/>
        </authorList>
    </citation>
    <scope>NUCLEOTIDE SEQUENCE [LARGE SCALE GENOMIC DNA]</scope>
    <source>
        <strain evidence="1 2">Alberta</strain>
        <tissue evidence="1">Whole body</tissue>
    </source>
</reference>
<evidence type="ECO:0000313" key="2">
    <source>
        <dbReference type="Proteomes" id="UP000215335"/>
    </source>
</evidence>
<keyword evidence="2" id="KW-1185">Reference proteome</keyword>
<name>A0A232EVR5_9HYME</name>